<evidence type="ECO:0000256" key="4">
    <source>
        <dbReference type="ARBA" id="ARBA00022833"/>
    </source>
</evidence>
<evidence type="ECO:0000256" key="1">
    <source>
        <dbReference type="ARBA" id="ARBA00004123"/>
    </source>
</evidence>
<evidence type="ECO:0000313" key="6">
    <source>
        <dbReference type="EMBL" id="GBM58509.1"/>
    </source>
</evidence>
<keyword evidence="3" id="KW-0863">Zinc-finger</keyword>
<dbReference type="Proteomes" id="UP000499080">
    <property type="component" value="Unassembled WGS sequence"/>
</dbReference>
<keyword evidence="4" id="KW-0862">Zinc</keyword>
<comment type="caution">
    <text evidence="6">The sequence shown here is derived from an EMBL/GenBank/DDBJ whole genome shotgun (WGS) entry which is preliminary data.</text>
</comment>
<evidence type="ECO:0000313" key="7">
    <source>
        <dbReference type="Proteomes" id="UP000499080"/>
    </source>
</evidence>
<organism evidence="6 7">
    <name type="scientific">Araneus ventricosus</name>
    <name type="common">Orbweaver spider</name>
    <name type="synonym">Epeira ventricosa</name>
    <dbReference type="NCBI Taxonomy" id="182803"/>
    <lineage>
        <taxon>Eukaryota</taxon>
        <taxon>Metazoa</taxon>
        <taxon>Ecdysozoa</taxon>
        <taxon>Arthropoda</taxon>
        <taxon>Chelicerata</taxon>
        <taxon>Arachnida</taxon>
        <taxon>Araneae</taxon>
        <taxon>Araneomorphae</taxon>
        <taxon>Entelegynae</taxon>
        <taxon>Araneoidea</taxon>
        <taxon>Araneidae</taxon>
        <taxon>Araneus</taxon>
    </lineage>
</organism>
<dbReference type="SUPFAM" id="SSF140996">
    <property type="entry name" value="Hermes dimerisation domain"/>
    <property type="match status" value="1"/>
</dbReference>
<protein>
    <submittedName>
        <fullName evidence="6">Uncharacterized protein</fullName>
    </submittedName>
</protein>
<dbReference type="InterPro" id="IPR052035">
    <property type="entry name" value="ZnF_BED_domain_contain"/>
</dbReference>
<keyword evidence="5" id="KW-0539">Nucleus</keyword>
<gene>
    <name evidence="6" type="ORF">AVEN_124720_1</name>
</gene>
<dbReference type="EMBL" id="BGPR01001637">
    <property type="protein sequence ID" value="GBM58509.1"/>
    <property type="molecule type" value="Genomic_DNA"/>
</dbReference>
<name>A0A4Y2H035_ARAVE</name>
<dbReference type="OrthoDB" id="6420158at2759"/>
<keyword evidence="2" id="KW-0479">Metal-binding</keyword>
<accession>A0A4Y2H035</accession>
<proteinExistence type="predicted"/>
<evidence type="ECO:0000256" key="5">
    <source>
        <dbReference type="ARBA" id="ARBA00023242"/>
    </source>
</evidence>
<evidence type="ECO:0000256" key="2">
    <source>
        <dbReference type="ARBA" id="ARBA00022723"/>
    </source>
</evidence>
<dbReference type="PANTHER" id="PTHR46481">
    <property type="entry name" value="ZINC FINGER BED DOMAIN-CONTAINING PROTEIN 4"/>
    <property type="match status" value="1"/>
</dbReference>
<sequence length="116" mass="13385">MKLFTKDFQPFRIVEDDGLRAFVQVLNPSYTLPSRKTIAQTFLPAAYEETMHRLKEVYSGSEIGSVTLTTDCWTSSNGDSFMTVNSHYLSFDMELNSNVLECFPIHKKSYQRKSRN</sequence>
<keyword evidence="7" id="KW-1185">Reference proteome</keyword>
<dbReference type="GO" id="GO:0005634">
    <property type="term" value="C:nucleus"/>
    <property type="evidence" value="ECO:0007669"/>
    <property type="project" value="UniProtKB-SubCell"/>
</dbReference>
<reference evidence="6 7" key="1">
    <citation type="journal article" date="2019" name="Sci. Rep.">
        <title>Orb-weaving spider Araneus ventricosus genome elucidates the spidroin gene catalogue.</title>
        <authorList>
            <person name="Kono N."/>
            <person name="Nakamura H."/>
            <person name="Ohtoshi R."/>
            <person name="Moran D.A.P."/>
            <person name="Shinohara A."/>
            <person name="Yoshida Y."/>
            <person name="Fujiwara M."/>
            <person name="Mori M."/>
            <person name="Tomita M."/>
            <person name="Arakawa K."/>
        </authorList>
    </citation>
    <scope>NUCLEOTIDE SEQUENCE [LARGE SCALE GENOMIC DNA]</scope>
</reference>
<dbReference type="PANTHER" id="PTHR46481:SF10">
    <property type="entry name" value="ZINC FINGER BED DOMAIN-CONTAINING PROTEIN 39"/>
    <property type="match status" value="1"/>
</dbReference>
<comment type="subcellular location">
    <subcellularLocation>
        <location evidence="1">Nucleus</location>
    </subcellularLocation>
</comment>
<evidence type="ECO:0000256" key="3">
    <source>
        <dbReference type="ARBA" id="ARBA00022771"/>
    </source>
</evidence>
<dbReference type="GO" id="GO:0008270">
    <property type="term" value="F:zinc ion binding"/>
    <property type="evidence" value="ECO:0007669"/>
    <property type="project" value="UniProtKB-KW"/>
</dbReference>
<dbReference type="AlphaFoldDB" id="A0A4Y2H035"/>